<dbReference type="InterPro" id="IPR007607">
    <property type="entry name" value="BacA/B"/>
</dbReference>
<evidence type="ECO:0000256" key="1">
    <source>
        <dbReference type="ARBA" id="ARBA00044755"/>
    </source>
</evidence>
<evidence type="ECO:0000313" key="3">
    <source>
        <dbReference type="Proteomes" id="UP000198916"/>
    </source>
</evidence>
<dbReference type="PANTHER" id="PTHR35024">
    <property type="entry name" value="HYPOTHETICAL CYTOSOLIC PROTEIN"/>
    <property type="match status" value="1"/>
</dbReference>
<dbReference type="Proteomes" id="UP000198916">
    <property type="component" value="Unassembled WGS sequence"/>
</dbReference>
<organism evidence="2 3">
    <name type="scientific">Parapedobacter koreensis</name>
    <dbReference type="NCBI Taxonomy" id="332977"/>
    <lineage>
        <taxon>Bacteria</taxon>
        <taxon>Pseudomonadati</taxon>
        <taxon>Bacteroidota</taxon>
        <taxon>Sphingobacteriia</taxon>
        <taxon>Sphingobacteriales</taxon>
        <taxon>Sphingobacteriaceae</taxon>
        <taxon>Parapedobacter</taxon>
    </lineage>
</organism>
<dbReference type="PANTHER" id="PTHR35024:SF4">
    <property type="entry name" value="POLYMER-FORMING CYTOSKELETAL PROTEIN"/>
    <property type="match status" value="1"/>
</dbReference>
<dbReference type="AlphaFoldDB" id="A0A1H7NU86"/>
<dbReference type="EMBL" id="FNZR01000004">
    <property type="protein sequence ID" value="SEL26879.1"/>
    <property type="molecule type" value="Genomic_DNA"/>
</dbReference>
<reference evidence="3" key="1">
    <citation type="submission" date="2016-10" db="EMBL/GenBank/DDBJ databases">
        <authorList>
            <person name="Varghese N."/>
            <person name="Submissions S."/>
        </authorList>
    </citation>
    <scope>NUCLEOTIDE SEQUENCE [LARGE SCALE GENOMIC DNA]</scope>
    <source>
        <strain evidence="3">Jip14</strain>
    </source>
</reference>
<accession>A0A1H7NU86</accession>
<evidence type="ECO:0000313" key="2">
    <source>
        <dbReference type="EMBL" id="SEL26879.1"/>
    </source>
</evidence>
<dbReference type="Pfam" id="PF04519">
    <property type="entry name" value="Bactofilin"/>
    <property type="match status" value="1"/>
</dbReference>
<protein>
    <submittedName>
        <fullName evidence="2">Protein CcmA, bactofilin family</fullName>
    </submittedName>
</protein>
<keyword evidence="3" id="KW-1185">Reference proteome</keyword>
<dbReference type="STRING" id="332977.SAMN05421740_104101"/>
<comment type="similarity">
    <text evidence="1">Belongs to the bactofilin family.</text>
</comment>
<gene>
    <name evidence="2" type="ORF">SAMN05421740_104101</name>
</gene>
<name>A0A1H7NU86_9SPHI</name>
<proteinExistence type="inferred from homology"/>
<sequence length="126" mass="13146">MAAKLANKRNKSSAEQTIPTLIGKDCVIHGNINHAYAIRVEGTLMGDVVEAGSLIIGESGVINGNVKAKTVIIFGHINGDVSATDSIEIKNSGKVSGKLSTQILAVERGAVYDGKIVMGHVSMDSE</sequence>